<dbReference type="PANTHER" id="PTHR34606">
    <property type="entry name" value="BON DOMAIN-CONTAINING PROTEIN"/>
    <property type="match status" value="1"/>
</dbReference>
<comment type="subcellular location">
    <subcellularLocation>
        <location evidence="1">Periplasm</location>
    </subcellularLocation>
</comment>
<evidence type="ECO:0000313" key="8">
    <source>
        <dbReference type="Proteomes" id="UP000220102"/>
    </source>
</evidence>
<evidence type="ECO:0000313" key="7">
    <source>
        <dbReference type="EMBL" id="PEN12922.1"/>
    </source>
</evidence>
<dbReference type="SMART" id="SM00749">
    <property type="entry name" value="BON"/>
    <property type="match status" value="3"/>
</dbReference>
<organism evidence="7 8">
    <name type="scientific">Longibacter salinarum</name>
    <dbReference type="NCBI Taxonomy" id="1850348"/>
    <lineage>
        <taxon>Bacteria</taxon>
        <taxon>Pseudomonadati</taxon>
        <taxon>Rhodothermota</taxon>
        <taxon>Rhodothermia</taxon>
        <taxon>Rhodothermales</taxon>
        <taxon>Salisaetaceae</taxon>
        <taxon>Longibacter</taxon>
    </lineage>
</organism>
<dbReference type="FunFam" id="3.30.1340.30:FF:000001">
    <property type="entry name" value="Molecular chaperone OsmY"/>
    <property type="match status" value="1"/>
</dbReference>
<feature type="domain" description="BON" evidence="6">
    <location>
        <begin position="6"/>
        <end position="74"/>
    </location>
</feature>
<comment type="caution">
    <text evidence="7">The sequence shown here is derived from an EMBL/GenBank/DDBJ whole genome shotgun (WGS) entry which is preliminary data.</text>
</comment>
<name>A0A2A8CW52_9BACT</name>
<dbReference type="Pfam" id="PF04972">
    <property type="entry name" value="BON"/>
    <property type="match status" value="3"/>
</dbReference>
<accession>A0A2A8CW52</accession>
<feature type="domain" description="BON" evidence="6">
    <location>
        <begin position="81"/>
        <end position="149"/>
    </location>
</feature>
<dbReference type="RefSeq" id="WP_098076457.1">
    <property type="nucleotide sequence ID" value="NZ_PDEQ01000006.1"/>
</dbReference>
<reference evidence="7 8" key="1">
    <citation type="submission" date="2017-10" db="EMBL/GenBank/DDBJ databases">
        <title>Draft genome of Longibacter Salinarum.</title>
        <authorList>
            <person name="Goh K.M."/>
            <person name="Shamsir M.S."/>
            <person name="Lim S.W."/>
        </authorList>
    </citation>
    <scope>NUCLEOTIDE SEQUENCE [LARGE SCALE GENOMIC DNA]</scope>
    <source>
        <strain evidence="7 8">KCTC 52045</strain>
    </source>
</reference>
<protein>
    <recommendedName>
        <fullName evidence="5">Osmotically-inducible protein Y</fullName>
    </recommendedName>
</protein>
<keyword evidence="8" id="KW-1185">Reference proteome</keyword>
<dbReference type="PROSITE" id="PS50914">
    <property type="entry name" value="BON"/>
    <property type="match status" value="3"/>
</dbReference>
<dbReference type="PANTHER" id="PTHR34606:SF4">
    <property type="entry name" value="OUTER MEMBRANE LIPOPROTEIN DOLP"/>
    <property type="match status" value="1"/>
</dbReference>
<keyword evidence="2" id="KW-0732">Signal</keyword>
<evidence type="ECO:0000256" key="4">
    <source>
        <dbReference type="ARBA" id="ARBA00022764"/>
    </source>
</evidence>
<dbReference type="Proteomes" id="UP000220102">
    <property type="component" value="Unassembled WGS sequence"/>
</dbReference>
<dbReference type="Gene3D" id="3.30.1340.30">
    <property type="match status" value="3"/>
</dbReference>
<feature type="domain" description="BON" evidence="6">
    <location>
        <begin position="152"/>
        <end position="220"/>
    </location>
</feature>
<proteinExistence type="predicted"/>
<dbReference type="InterPro" id="IPR014004">
    <property type="entry name" value="Transpt-assoc_nodulatn_dom_bac"/>
</dbReference>
<evidence type="ECO:0000256" key="5">
    <source>
        <dbReference type="ARBA" id="ARBA00070588"/>
    </source>
</evidence>
<evidence type="ECO:0000256" key="2">
    <source>
        <dbReference type="ARBA" id="ARBA00022729"/>
    </source>
</evidence>
<dbReference type="InterPro" id="IPR007055">
    <property type="entry name" value="BON_dom"/>
</dbReference>
<dbReference type="OrthoDB" id="870892at2"/>
<evidence type="ECO:0000256" key="3">
    <source>
        <dbReference type="ARBA" id="ARBA00022737"/>
    </source>
</evidence>
<dbReference type="GO" id="GO:0042597">
    <property type="term" value="C:periplasmic space"/>
    <property type="evidence" value="ECO:0007669"/>
    <property type="project" value="UniProtKB-SubCell"/>
</dbReference>
<gene>
    <name evidence="7" type="ORF">CRI94_13040</name>
</gene>
<keyword evidence="4" id="KW-0574">Periplasm</keyword>
<dbReference type="EMBL" id="PDEQ01000006">
    <property type="protein sequence ID" value="PEN12922.1"/>
    <property type="molecule type" value="Genomic_DNA"/>
</dbReference>
<evidence type="ECO:0000256" key="1">
    <source>
        <dbReference type="ARBA" id="ARBA00004418"/>
    </source>
</evidence>
<dbReference type="InterPro" id="IPR051686">
    <property type="entry name" value="Lipoprotein_DolP"/>
</dbReference>
<dbReference type="AlphaFoldDB" id="A0A2A8CW52"/>
<sequence>MSITKADKEMRAEVLDALDWEPSIKSGDIGVGVSSGVVTLNGHVPSYAQKRTAERTALRIAGVKGVANDLVVKLPKDKERSDTDIAKAAVRAIRWHTELPQDTISVKVRDGWVTLEGTVEWNYQRERAGEAVRHLTGVKGITNTLNVAPRVTSSDIRERIRKALEREVNREAKNLKIEIEGDMVKLSGVVHSWVEKRDAERAAWSAPGITDVVNDLEVQSRVVA</sequence>
<evidence type="ECO:0000259" key="6">
    <source>
        <dbReference type="PROSITE" id="PS50914"/>
    </source>
</evidence>
<keyword evidence="3" id="KW-0677">Repeat</keyword>